<name>A0A6J5FRE6_9BURK</name>
<dbReference type="EMBL" id="CADIKI010000003">
    <property type="protein sequence ID" value="CAB3783141.1"/>
    <property type="molecule type" value="Genomic_DNA"/>
</dbReference>
<sequence length="132" mass="14091">MREVPGDLPGCLAGIDPIGNASITLCLATPVHRTSQLLDLRAILRVAAVTCHLQYGPLPPGIHGEMHFRAFATLRAIGANAPWCSTADQPARHIPSFTQIVPALHAVFSHKEARHPASRTARLKACAALGHE</sequence>
<protein>
    <submittedName>
        <fullName evidence="1">Uncharacterized protein</fullName>
    </submittedName>
</protein>
<reference evidence="1 2" key="1">
    <citation type="submission" date="2020-04" db="EMBL/GenBank/DDBJ databases">
        <authorList>
            <person name="De Canck E."/>
        </authorList>
    </citation>
    <scope>NUCLEOTIDE SEQUENCE [LARGE SCALE GENOMIC DNA]</scope>
    <source>
        <strain evidence="1 2">LMG 27177</strain>
    </source>
</reference>
<evidence type="ECO:0000313" key="2">
    <source>
        <dbReference type="Proteomes" id="UP000494252"/>
    </source>
</evidence>
<organism evidence="1 2">
    <name type="scientific">Paraburkholderia fynbosensis</name>
    <dbReference type="NCBI Taxonomy" id="1200993"/>
    <lineage>
        <taxon>Bacteria</taxon>
        <taxon>Pseudomonadati</taxon>
        <taxon>Pseudomonadota</taxon>
        <taxon>Betaproteobacteria</taxon>
        <taxon>Burkholderiales</taxon>
        <taxon>Burkholderiaceae</taxon>
        <taxon>Paraburkholderia</taxon>
    </lineage>
</organism>
<gene>
    <name evidence="1" type="ORF">LMG27177_01433</name>
</gene>
<dbReference type="AlphaFoldDB" id="A0A6J5FRE6"/>
<dbReference type="Proteomes" id="UP000494252">
    <property type="component" value="Unassembled WGS sequence"/>
</dbReference>
<proteinExistence type="predicted"/>
<accession>A0A6J5FRE6</accession>
<keyword evidence="2" id="KW-1185">Reference proteome</keyword>
<evidence type="ECO:0000313" key="1">
    <source>
        <dbReference type="EMBL" id="CAB3783141.1"/>
    </source>
</evidence>